<dbReference type="RefSeq" id="WP_149189155.1">
    <property type="nucleotide sequence ID" value="NZ_VTOZ01000013.1"/>
</dbReference>
<evidence type="ECO:0000313" key="3">
    <source>
        <dbReference type="EMBL" id="TYZ28721.1"/>
    </source>
</evidence>
<keyword evidence="4" id="KW-1185">Reference proteome</keyword>
<dbReference type="InterPro" id="IPR005646">
    <property type="entry name" value="FapA"/>
</dbReference>
<dbReference type="Pfam" id="PF03961">
    <property type="entry name" value="FapA"/>
    <property type="match status" value="1"/>
</dbReference>
<sequence>MDDQTLRPAVGSKEAGYLFEFREDGVYLTIYPDAADGLAFELSDIRQVLHDHGVIDYDIITLSQILREAAGEPRKLATSYGLPEEIAEQENQQAQPEQEKPVEEEQKPAGIIVDISHDKMIATIRYDTNVGRKLPTYEDVRQALTDTGVVFGIDVDAIRRGIESLSPFVAAKGQSPRHGENARIERHFDLGIKGRPKVDEYDRVDFKNMNLFVLAKKGDLLAVRIPQTQGEPGRDVYGREINARNGKPIPMPQGNNTEITGDNELIALIDGQIVDTGKKISVDPHLLIQGGVGVGTGNIDFIGSVEVKGNVEAGFNVKATGDVQIGGMVSGGNVEGRNVFVNGGVNGMNRGKIRADEDVHASFAENAEIEAGRDIYIRDVSLHSALTAGKRIYMEEKRGMLTGGRCAAGEEIRCKIVGNPASVVTRLSVGVNPQLEKKYRDLCREYKESKERLRQINQMLNTLSKIDISRLPQERINQINALTRSQFPLAGKIKRDEQEIQALGEELSQMQNGKIRVSDTIYPGVKISINSVIMNVQSEIKRTTLTVKDERVDIGPY</sequence>
<evidence type="ECO:0000313" key="4">
    <source>
        <dbReference type="Proteomes" id="UP000322783"/>
    </source>
</evidence>
<dbReference type="Pfam" id="PF20250">
    <property type="entry name" value="FapA_N"/>
    <property type="match status" value="1"/>
</dbReference>
<dbReference type="PANTHER" id="PTHR38032:SF1">
    <property type="entry name" value="RNA-BINDING PROTEIN KHPB N-TERMINAL DOMAIN-CONTAINING PROTEIN"/>
    <property type="match status" value="1"/>
</dbReference>
<evidence type="ECO:0000259" key="2">
    <source>
        <dbReference type="Pfam" id="PF20250"/>
    </source>
</evidence>
<comment type="caution">
    <text evidence="3">The sequence shown here is derived from an EMBL/GenBank/DDBJ whole genome shotgun (WGS) entry which is preliminary data.</text>
</comment>
<protein>
    <submittedName>
        <fullName evidence="3">DUF342 domain-containing protein</fullName>
    </submittedName>
</protein>
<evidence type="ECO:0000256" key="1">
    <source>
        <dbReference type="SAM" id="Coils"/>
    </source>
</evidence>
<dbReference type="InterPro" id="IPR046866">
    <property type="entry name" value="FapA_N"/>
</dbReference>
<dbReference type="PANTHER" id="PTHR38032">
    <property type="entry name" value="POLYMERASE-RELATED"/>
    <property type="match status" value="1"/>
</dbReference>
<dbReference type="InterPro" id="IPR046865">
    <property type="entry name" value="FapA_b_solenoid"/>
</dbReference>
<gene>
    <name evidence="3" type="ORF">FZ041_07750</name>
</gene>
<proteinExistence type="predicted"/>
<dbReference type="AlphaFoldDB" id="A0A5D6WJH5"/>
<reference evidence="3 4" key="1">
    <citation type="submission" date="2019-08" db="EMBL/GenBank/DDBJ databases">
        <title>Selenomonas sp. mPRGC5 and Selenomonas sp. mPRGC8 isolated from ruminal fluid of dairy goat (Capra hircus).</title>
        <authorList>
            <person name="Poothong S."/>
            <person name="Nuengjamnong C."/>
            <person name="Tanasupawat S."/>
        </authorList>
    </citation>
    <scope>NUCLEOTIDE SEQUENCE [LARGE SCALE GENOMIC DNA]</scope>
    <source>
        <strain evidence="4">mPRGC8</strain>
    </source>
</reference>
<dbReference type="Proteomes" id="UP000322783">
    <property type="component" value="Unassembled WGS sequence"/>
</dbReference>
<feature type="domain" description="Flagellar Assembly Protein A N-terminal region" evidence="2">
    <location>
        <begin position="111"/>
        <end position="275"/>
    </location>
</feature>
<keyword evidence="1" id="KW-0175">Coiled coil</keyword>
<name>A0A5D6WJH5_9FIRM</name>
<organism evidence="3 4">
    <name type="scientific">Selenomonas caprae</name>
    <dbReference type="NCBI Taxonomy" id="2606905"/>
    <lineage>
        <taxon>Bacteria</taxon>
        <taxon>Bacillati</taxon>
        <taxon>Bacillota</taxon>
        <taxon>Negativicutes</taxon>
        <taxon>Selenomonadales</taxon>
        <taxon>Selenomonadaceae</taxon>
        <taxon>Selenomonas</taxon>
    </lineage>
</organism>
<accession>A0A5D6WJH5</accession>
<feature type="coiled-coil region" evidence="1">
    <location>
        <begin position="432"/>
        <end position="466"/>
    </location>
</feature>
<dbReference type="EMBL" id="VTOZ01000013">
    <property type="protein sequence ID" value="TYZ28721.1"/>
    <property type="molecule type" value="Genomic_DNA"/>
</dbReference>